<dbReference type="EMBL" id="MU250551">
    <property type="protein sequence ID" value="KAG7442505.1"/>
    <property type="molecule type" value="Genomic_DNA"/>
</dbReference>
<protein>
    <submittedName>
        <fullName evidence="2">Uncharacterized protein</fullName>
    </submittedName>
</protein>
<feature type="compositionally biased region" description="Low complexity" evidence="1">
    <location>
        <begin position="67"/>
        <end position="76"/>
    </location>
</feature>
<organism evidence="2 3">
    <name type="scientific">Guyanagaster necrorhizus</name>
    <dbReference type="NCBI Taxonomy" id="856835"/>
    <lineage>
        <taxon>Eukaryota</taxon>
        <taxon>Fungi</taxon>
        <taxon>Dikarya</taxon>
        <taxon>Basidiomycota</taxon>
        <taxon>Agaricomycotina</taxon>
        <taxon>Agaricomycetes</taxon>
        <taxon>Agaricomycetidae</taxon>
        <taxon>Agaricales</taxon>
        <taxon>Marasmiineae</taxon>
        <taxon>Physalacriaceae</taxon>
        <taxon>Guyanagaster</taxon>
    </lineage>
</organism>
<sequence>MYALLLVVSYMAFICLLYGFHSGMKMLSCLIYSLIPSCPVCAVKEVQYILNFEQEGSTLQVPRGESSDGSESSIDSQHSLSA</sequence>
<dbReference type="GeneID" id="66103037"/>
<comment type="caution">
    <text evidence="2">The sequence shown here is derived from an EMBL/GenBank/DDBJ whole genome shotgun (WGS) entry which is preliminary data.</text>
</comment>
<accession>A0A9P8AP22</accession>
<dbReference type="Proteomes" id="UP000812287">
    <property type="component" value="Unassembled WGS sequence"/>
</dbReference>
<keyword evidence="3" id="KW-1185">Reference proteome</keyword>
<evidence type="ECO:0000313" key="3">
    <source>
        <dbReference type="Proteomes" id="UP000812287"/>
    </source>
</evidence>
<evidence type="ECO:0000256" key="1">
    <source>
        <dbReference type="SAM" id="MobiDB-lite"/>
    </source>
</evidence>
<name>A0A9P8AP22_9AGAR</name>
<feature type="region of interest" description="Disordered" evidence="1">
    <location>
        <begin position="57"/>
        <end position="82"/>
    </location>
</feature>
<proteinExistence type="predicted"/>
<reference evidence="2" key="1">
    <citation type="submission" date="2020-11" db="EMBL/GenBank/DDBJ databases">
        <title>Adaptations for nitrogen fixation in a non-lichenized fungal sporocarp promotes dispersal by wood-feeding termites.</title>
        <authorList>
            <consortium name="DOE Joint Genome Institute"/>
            <person name="Koch R.A."/>
            <person name="Yoon G."/>
            <person name="Arayal U."/>
            <person name="Lail K."/>
            <person name="Amirebrahimi M."/>
            <person name="Labutti K."/>
            <person name="Lipzen A."/>
            <person name="Riley R."/>
            <person name="Barry K."/>
            <person name="Henrissat B."/>
            <person name="Grigoriev I.V."/>
            <person name="Herr J.R."/>
            <person name="Aime M.C."/>
        </authorList>
    </citation>
    <scope>NUCLEOTIDE SEQUENCE</scope>
    <source>
        <strain evidence="2">MCA 3950</strain>
    </source>
</reference>
<evidence type="ECO:0000313" key="2">
    <source>
        <dbReference type="EMBL" id="KAG7442505.1"/>
    </source>
</evidence>
<dbReference type="RefSeq" id="XP_043036005.1">
    <property type="nucleotide sequence ID" value="XM_043180741.1"/>
</dbReference>
<gene>
    <name evidence="2" type="ORF">BT62DRAFT_385568</name>
</gene>
<dbReference type="AlphaFoldDB" id="A0A9P8AP22"/>